<feature type="domain" description="PpiC" evidence="8">
    <location>
        <begin position="182"/>
        <end position="283"/>
    </location>
</feature>
<dbReference type="GO" id="GO:0003755">
    <property type="term" value="F:peptidyl-prolyl cis-trans isomerase activity"/>
    <property type="evidence" value="ECO:0007669"/>
    <property type="project" value="UniProtKB-UniRule"/>
</dbReference>
<dbReference type="SUPFAM" id="SSF54534">
    <property type="entry name" value="FKBP-like"/>
    <property type="match status" value="2"/>
</dbReference>
<dbReference type="Gene3D" id="1.10.4030.10">
    <property type="entry name" value="Porin chaperone SurA, peptide-binding domain"/>
    <property type="match status" value="1"/>
</dbReference>
<evidence type="ECO:0000259" key="8">
    <source>
        <dbReference type="PROSITE" id="PS50198"/>
    </source>
</evidence>
<protein>
    <recommendedName>
        <fullName evidence="7">Chaperone SurA</fullName>
    </recommendedName>
    <alternativeName>
        <fullName evidence="7">Peptidyl-prolyl cis-trans isomerase SurA</fullName>
        <shortName evidence="7">PPIase SurA</shortName>
        <ecNumber evidence="7">5.2.1.8</ecNumber>
    </alternativeName>
    <alternativeName>
        <fullName evidence="7">Rotamase SurA</fullName>
    </alternativeName>
</protein>
<dbReference type="GO" id="GO:0050821">
    <property type="term" value="P:protein stabilization"/>
    <property type="evidence" value="ECO:0007669"/>
    <property type="project" value="InterPro"/>
</dbReference>
<comment type="function">
    <text evidence="7">Chaperone involved in the correct folding and assembly of outer membrane proteins. Recognizes specific patterns of aromatic residues and the orientation of their side chains, which are found more frequently in integral outer membrane proteins. May act in both early periplasmic and late outer membrane-associated steps of protein maturation.</text>
</comment>
<dbReference type="SUPFAM" id="SSF109998">
    <property type="entry name" value="Triger factor/SurA peptide-binding domain-like"/>
    <property type="match status" value="1"/>
</dbReference>
<comment type="caution">
    <text evidence="9">The sequence shown here is derived from an EMBL/GenBank/DDBJ whole genome shotgun (WGS) entry which is preliminary data.</text>
</comment>
<reference evidence="9 10" key="1">
    <citation type="submission" date="2019-02" db="EMBL/GenBank/DDBJ databases">
        <title>Prokaryotic population dynamics and viral predation in marine succession experiment using metagenomics: the confinement effect.</title>
        <authorList>
            <person name="Haro-Moreno J.M."/>
            <person name="Rodriguez-Valera F."/>
            <person name="Lopez-Perez M."/>
        </authorList>
    </citation>
    <scope>NUCLEOTIDE SEQUENCE [LARGE SCALE GENOMIC DNA]</scope>
    <source>
        <strain evidence="9">MED-G170</strain>
    </source>
</reference>
<dbReference type="AlphaFoldDB" id="A0A520MI29"/>
<keyword evidence="1 7" id="KW-0732">Signal</keyword>
<dbReference type="GO" id="GO:0043165">
    <property type="term" value="P:Gram-negative-bacterium-type cell outer membrane assembly"/>
    <property type="evidence" value="ECO:0007669"/>
    <property type="project" value="InterPro"/>
</dbReference>
<dbReference type="GO" id="GO:0006457">
    <property type="term" value="P:protein folding"/>
    <property type="evidence" value="ECO:0007669"/>
    <property type="project" value="UniProtKB-UniRule"/>
</dbReference>
<dbReference type="GO" id="GO:0030288">
    <property type="term" value="C:outer membrane-bounded periplasmic space"/>
    <property type="evidence" value="ECO:0007669"/>
    <property type="project" value="InterPro"/>
</dbReference>
<comment type="domain">
    <text evidence="7">The PPIase activity resides only in the second parvulin domain. The N-terminal region and the C-terminal tail are necessary and sufficient for the chaperone activity of SurA. The PPIase activity is dispensable for SurA to function as a chaperone. The N-terminal region and the C-terminal tail are also required for porin recognition.</text>
</comment>
<dbReference type="GO" id="GO:0051082">
    <property type="term" value="F:unfolded protein binding"/>
    <property type="evidence" value="ECO:0007669"/>
    <property type="project" value="UniProtKB-UniRule"/>
</dbReference>
<evidence type="ECO:0000256" key="6">
    <source>
        <dbReference type="ARBA" id="ARBA00023235"/>
    </source>
</evidence>
<keyword evidence="6 7" id="KW-0413">Isomerase</keyword>
<keyword evidence="5 7" id="KW-0143">Chaperone</keyword>
<dbReference type="InterPro" id="IPR027304">
    <property type="entry name" value="Trigger_fact/SurA_dom_sf"/>
</dbReference>
<dbReference type="Pfam" id="PF09312">
    <property type="entry name" value="SurA_N"/>
    <property type="match status" value="1"/>
</dbReference>
<dbReference type="InterPro" id="IPR023034">
    <property type="entry name" value="PPIase_SurA"/>
</dbReference>
<gene>
    <name evidence="7" type="primary">surA</name>
    <name evidence="9" type="ORF">EVB03_03700</name>
</gene>
<dbReference type="GO" id="GO:0042277">
    <property type="term" value="F:peptide binding"/>
    <property type="evidence" value="ECO:0007669"/>
    <property type="project" value="InterPro"/>
</dbReference>
<keyword evidence="2 7" id="KW-0677">Repeat</keyword>
<dbReference type="InterPro" id="IPR015391">
    <property type="entry name" value="SurA_N"/>
</dbReference>
<evidence type="ECO:0000313" key="9">
    <source>
        <dbReference type="EMBL" id="RZO20863.1"/>
    </source>
</evidence>
<proteinExistence type="inferred from homology"/>
<comment type="catalytic activity">
    <reaction evidence="7">
        <text>[protein]-peptidylproline (omega=180) = [protein]-peptidylproline (omega=0)</text>
        <dbReference type="Rhea" id="RHEA:16237"/>
        <dbReference type="Rhea" id="RHEA-COMP:10747"/>
        <dbReference type="Rhea" id="RHEA-COMP:10748"/>
        <dbReference type="ChEBI" id="CHEBI:83833"/>
        <dbReference type="ChEBI" id="CHEBI:83834"/>
        <dbReference type="EC" id="5.2.1.8"/>
    </reaction>
</comment>
<dbReference type="PANTHER" id="PTHR47637:SF1">
    <property type="entry name" value="CHAPERONE SURA"/>
    <property type="match status" value="1"/>
</dbReference>
<evidence type="ECO:0000256" key="7">
    <source>
        <dbReference type="HAMAP-Rule" id="MF_01183"/>
    </source>
</evidence>
<feature type="domain" description="PpiC" evidence="8">
    <location>
        <begin position="292"/>
        <end position="391"/>
    </location>
</feature>
<dbReference type="EC" id="5.2.1.8" evidence="7"/>
<dbReference type="HAMAP" id="MF_01183">
    <property type="entry name" value="Chaperone_SurA"/>
    <property type="match status" value="1"/>
</dbReference>
<evidence type="ECO:0000256" key="5">
    <source>
        <dbReference type="ARBA" id="ARBA00023186"/>
    </source>
</evidence>
<dbReference type="Pfam" id="PF00639">
    <property type="entry name" value="Rotamase"/>
    <property type="match status" value="2"/>
</dbReference>
<dbReference type="Proteomes" id="UP000315889">
    <property type="component" value="Unassembled WGS sequence"/>
</dbReference>
<dbReference type="InterPro" id="IPR023058">
    <property type="entry name" value="PPIase_PpiC_CS"/>
</dbReference>
<dbReference type="PROSITE" id="PS01096">
    <property type="entry name" value="PPIC_PPIASE_1"/>
    <property type="match status" value="1"/>
</dbReference>
<dbReference type="InterPro" id="IPR050280">
    <property type="entry name" value="OMP_Chaperone_SurA"/>
</dbReference>
<dbReference type="Gene3D" id="3.10.50.40">
    <property type="match status" value="2"/>
</dbReference>
<dbReference type="InterPro" id="IPR000297">
    <property type="entry name" value="PPIase_PpiC"/>
</dbReference>
<organism evidence="9 10">
    <name type="scientific">SAR92 clade bacterium</name>
    <dbReference type="NCBI Taxonomy" id="2315479"/>
    <lineage>
        <taxon>Bacteria</taxon>
        <taxon>Pseudomonadati</taxon>
        <taxon>Pseudomonadota</taxon>
        <taxon>Gammaproteobacteria</taxon>
        <taxon>Cellvibrionales</taxon>
        <taxon>Porticoccaceae</taxon>
        <taxon>SAR92 clade</taxon>
    </lineage>
</organism>
<dbReference type="InterPro" id="IPR046357">
    <property type="entry name" value="PPIase_dom_sf"/>
</dbReference>
<comment type="subcellular location">
    <subcellularLocation>
        <location evidence="7">Periplasm</location>
    </subcellularLocation>
    <text evidence="7">Is capable of associating with the outer membrane.</text>
</comment>
<evidence type="ECO:0000256" key="3">
    <source>
        <dbReference type="ARBA" id="ARBA00022764"/>
    </source>
</evidence>
<accession>A0A520MI29</accession>
<name>A0A520MI29_9GAMM</name>
<evidence type="ECO:0000313" key="10">
    <source>
        <dbReference type="Proteomes" id="UP000315889"/>
    </source>
</evidence>
<evidence type="ECO:0000256" key="4">
    <source>
        <dbReference type="ARBA" id="ARBA00023110"/>
    </source>
</evidence>
<keyword evidence="3 7" id="KW-0574">Periplasm</keyword>
<evidence type="ECO:0000256" key="1">
    <source>
        <dbReference type="ARBA" id="ARBA00022729"/>
    </source>
</evidence>
<sequence>MVMSIMNNFKKLIVTVIMITIGAVLPLSGLAQVKVLDKIVAIVDDDVVLRSELEQRIDAVRIQISQSGTQAPPQDVLQQQVLDRLISERLQLTIGYNAGVRITDEELNQAIARIASSNKMSVEQYITQMMAEGSNIQAIREEIRNELIIMRVQQGSVMRRIRISAQELDNFLTSEEGRFVTSPDVNIGQILLSVPTGSNTMAIEAIAERAESLYQQTKDGNDFRALAIANSADQSALQGGDLGWRKMAQLPGVFIEAVEKLSIGEVSNPIRSDAGYHLIKLYERRGGEEQLIEQHFARHILLKPNQIRDQLTTIEQLNSLRERAIAGEDFGILAKEFSEDPGSGLNGGELGWSTPGMFVPEFEQTMDTIVINDISAPFETQFGWHILQVTERRQQDFSEEILKNRAENMLRQRKYEEELQVWLQEIRDEAFIEIKESSKS</sequence>
<dbReference type="PROSITE" id="PS50198">
    <property type="entry name" value="PPIC_PPIASE_2"/>
    <property type="match status" value="2"/>
</dbReference>
<dbReference type="EMBL" id="SHBP01000003">
    <property type="protein sequence ID" value="RZO20863.1"/>
    <property type="molecule type" value="Genomic_DNA"/>
</dbReference>
<evidence type="ECO:0000256" key="2">
    <source>
        <dbReference type="ARBA" id="ARBA00022737"/>
    </source>
</evidence>
<dbReference type="PANTHER" id="PTHR47637">
    <property type="entry name" value="CHAPERONE SURA"/>
    <property type="match status" value="1"/>
</dbReference>
<keyword evidence="4 7" id="KW-0697">Rotamase</keyword>